<keyword evidence="8" id="KW-0255">Endonuclease</keyword>
<dbReference type="GO" id="GO:0046872">
    <property type="term" value="F:metal ion binding"/>
    <property type="evidence" value="ECO:0007669"/>
    <property type="project" value="UniProtKB-KW"/>
</dbReference>
<evidence type="ECO:0000256" key="3">
    <source>
        <dbReference type="ARBA" id="ARBA00007823"/>
    </source>
</evidence>
<dbReference type="STRING" id="225359.A0A2S4PZ04"/>
<evidence type="ECO:0000256" key="1">
    <source>
        <dbReference type="ARBA" id="ARBA00000402"/>
    </source>
</evidence>
<keyword evidence="10" id="KW-0862">Zinc</keyword>
<dbReference type="Pfam" id="PF12706">
    <property type="entry name" value="Lactamase_B_2"/>
    <property type="match status" value="1"/>
</dbReference>
<gene>
    <name evidence="14" type="ORF">EPUL_002021</name>
</gene>
<dbReference type="InterPro" id="IPR036866">
    <property type="entry name" value="RibonucZ/Hydroxyglut_hydro"/>
</dbReference>
<keyword evidence="5" id="KW-0819">tRNA processing</keyword>
<evidence type="ECO:0000256" key="9">
    <source>
        <dbReference type="ARBA" id="ARBA00022801"/>
    </source>
</evidence>
<keyword evidence="9" id="KW-0378">Hydrolase</keyword>
<accession>A0A2S4PZ04</accession>
<evidence type="ECO:0000313" key="15">
    <source>
        <dbReference type="Proteomes" id="UP000237438"/>
    </source>
</evidence>
<evidence type="ECO:0000256" key="7">
    <source>
        <dbReference type="ARBA" id="ARBA00022723"/>
    </source>
</evidence>
<dbReference type="Proteomes" id="UP000237438">
    <property type="component" value="Unassembled WGS sequence"/>
</dbReference>
<dbReference type="EMBL" id="PEDP01000163">
    <property type="protein sequence ID" value="POS87255.1"/>
    <property type="molecule type" value="Genomic_DNA"/>
</dbReference>
<evidence type="ECO:0000256" key="2">
    <source>
        <dbReference type="ARBA" id="ARBA00001947"/>
    </source>
</evidence>
<name>A0A2S4PZ04_9PEZI</name>
<dbReference type="AlphaFoldDB" id="A0A2S4PZ04"/>
<comment type="similarity">
    <text evidence="3">Belongs to the RNase Z family.</text>
</comment>
<evidence type="ECO:0000256" key="6">
    <source>
        <dbReference type="ARBA" id="ARBA00022722"/>
    </source>
</evidence>
<dbReference type="PANTHER" id="PTHR12553">
    <property type="entry name" value="ZINC PHOSPHODIESTERASE ELAC PROTEIN 2"/>
    <property type="match status" value="1"/>
</dbReference>
<keyword evidence="6" id="KW-0540">Nuclease</keyword>
<comment type="caution">
    <text evidence="14">The sequence shown here is derived from an EMBL/GenBank/DDBJ whole genome shotgun (WGS) entry which is preliminary data.</text>
</comment>
<dbReference type="GO" id="GO:1990180">
    <property type="term" value="P:mitochondrial tRNA 3'-end processing"/>
    <property type="evidence" value="ECO:0007669"/>
    <property type="project" value="TreeGrafter"/>
</dbReference>
<keyword evidence="15" id="KW-1185">Reference proteome</keyword>
<dbReference type="EC" id="3.1.26.11" evidence="4"/>
<dbReference type="GO" id="GO:0005739">
    <property type="term" value="C:mitochondrion"/>
    <property type="evidence" value="ECO:0007669"/>
    <property type="project" value="TreeGrafter"/>
</dbReference>
<dbReference type="PANTHER" id="PTHR12553:SF49">
    <property type="entry name" value="ZINC PHOSPHODIESTERASE ELAC PROTEIN 2"/>
    <property type="match status" value="1"/>
</dbReference>
<evidence type="ECO:0000256" key="5">
    <source>
        <dbReference type="ARBA" id="ARBA00022694"/>
    </source>
</evidence>
<protein>
    <recommendedName>
        <fullName evidence="4">ribonuclease Z</fullName>
        <ecNumber evidence="4">3.1.26.11</ecNumber>
    </recommendedName>
</protein>
<dbReference type="InterPro" id="IPR027794">
    <property type="entry name" value="tRNase_Z_dom"/>
</dbReference>
<dbReference type="Pfam" id="PF13691">
    <property type="entry name" value="Lactamase_B_4"/>
    <property type="match status" value="1"/>
</dbReference>
<keyword evidence="7" id="KW-0479">Metal-binding</keyword>
<comment type="cofactor">
    <cofactor evidence="2">
        <name>Zn(2+)</name>
        <dbReference type="ChEBI" id="CHEBI:29105"/>
    </cofactor>
</comment>
<evidence type="ECO:0000259" key="12">
    <source>
        <dbReference type="Pfam" id="PF12706"/>
    </source>
</evidence>
<proteinExistence type="inferred from homology"/>
<evidence type="ECO:0000256" key="4">
    <source>
        <dbReference type="ARBA" id="ARBA00012477"/>
    </source>
</evidence>
<dbReference type="InterPro" id="IPR047151">
    <property type="entry name" value="RNZ2-like"/>
</dbReference>
<evidence type="ECO:0000256" key="11">
    <source>
        <dbReference type="SAM" id="MobiDB-lite"/>
    </source>
</evidence>
<sequence>MKCWAQIVTTPTADTPGTAILLHFDSKRYLIGNLAEGIQRASIQRKFGLIKVSDIFLTGTLGWSNSGGLLGLILTIADMRAASLEEKKANKQENSVPKKAGEPVKNPSLTLHGGRNLTHLLATSRRFIFRKGMPISTNEFTFKKKKENSEWEPSWRDENIKVWAMVIKPEENGAITRKRSHGEFNDATSTGSSQNSCKEEESESEIARKSVVSSMFDSSWRQDTLVKKKLSEVKLPATIFRRGTDGKIQIYKGPTISEDPSVSDLEVLVRNPWPGALVDRLPPTAPSKSSICYIIKNYNQRGKFNPQKAKELGVIPGPDFSRLTKGESVTIATGNIVTPEMVLGQGKNGGGFAVLEIPHESYIDSLLSRKEWSSDTVMLGVGAIFWILGPGVISDPRLKKFMKEHEKLKHIVSSVDCCPNYLALESAAAAAIRLNILDSKHFPVPDFNNVAQGLNSQEYDFFQEAKSGLILQLEPTLEIQNKSIVPLLNTKNVILEFPKEVKELAEIACKEVENPEYVMTLAKNQADIPCKDAEVITLGTGSSLPSKYRNVSATMVLVPGYGSYLFDCGENTLGQLKRVFGAQLPDVLRNLKVIWISHLHADHHLGTISVIKAWSEEARKSDLIQENKLIVASDSGMINWLNEYAEVEDYGYNQVELIALNQHTAYEYHLDEYQYSRAGLSSIQACRVEHCAGALAVVFKFPNGFKIAYSGDCRPSDRFVGIGQGATLLIHEATFDDELRNDAIVKKHSTTSEALEIGKKMNARRILLTHFSQRYQKIPIMNDNKGKDQVAIVAFDYMRIKIEDFAKMEALKPALIKLYEEKED</sequence>
<feature type="region of interest" description="Disordered" evidence="11">
    <location>
        <begin position="177"/>
        <end position="204"/>
    </location>
</feature>
<feature type="region of interest" description="Disordered" evidence="11">
    <location>
        <begin position="87"/>
        <end position="109"/>
    </location>
</feature>
<dbReference type="SUPFAM" id="SSF56281">
    <property type="entry name" value="Metallo-hydrolase/oxidoreductase"/>
    <property type="match status" value="2"/>
</dbReference>
<comment type="catalytic activity">
    <reaction evidence="1">
        <text>Endonucleolytic cleavage of RNA, removing extra 3' nucleotides from tRNA precursor, generating 3' termini of tRNAs. A 3'-hydroxy group is left at the tRNA terminus and a 5'-phosphoryl group is left at the trailer molecule.</text>
        <dbReference type="EC" id="3.1.26.11"/>
    </reaction>
</comment>
<reference evidence="14 15" key="1">
    <citation type="submission" date="2017-10" db="EMBL/GenBank/DDBJ databases">
        <title>Development of genomic resources for the powdery mildew, Erysiphe pulchra.</title>
        <authorList>
            <person name="Wadl P.A."/>
            <person name="Mack B.M."/>
            <person name="Moore G."/>
            <person name="Beltz S.B."/>
        </authorList>
    </citation>
    <scope>NUCLEOTIDE SEQUENCE [LARGE SCALE GENOMIC DNA]</scope>
    <source>
        <strain evidence="14">Cflorida</strain>
    </source>
</reference>
<dbReference type="Gene3D" id="3.60.15.10">
    <property type="entry name" value="Ribonuclease Z/Hydroxyacylglutathione hydrolase-like"/>
    <property type="match status" value="2"/>
</dbReference>
<feature type="compositionally biased region" description="Polar residues" evidence="11">
    <location>
        <begin position="186"/>
        <end position="196"/>
    </location>
</feature>
<evidence type="ECO:0000256" key="10">
    <source>
        <dbReference type="ARBA" id="ARBA00022833"/>
    </source>
</evidence>
<feature type="domain" description="tRNase Z endonuclease" evidence="13">
    <location>
        <begin position="6"/>
        <end position="68"/>
    </location>
</feature>
<evidence type="ECO:0000259" key="13">
    <source>
        <dbReference type="Pfam" id="PF13691"/>
    </source>
</evidence>
<dbReference type="GO" id="GO:0042781">
    <property type="term" value="F:3'-tRNA processing endoribonuclease activity"/>
    <property type="evidence" value="ECO:0007669"/>
    <property type="project" value="UniProtKB-EC"/>
</dbReference>
<feature type="domain" description="Metallo-beta-lactamase" evidence="12">
    <location>
        <begin position="564"/>
        <end position="771"/>
    </location>
</feature>
<evidence type="ECO:0000313" key="14">
    <source>
        <dbReference type="EMBL" id="POS87255.1"/>
    </source>
</evidence>
<evidence type="ECO:0000256" key="8">
    <source>
        <dbReference type="ARBA" id="ARBA00022759"/>
    </source>
</evidence>
<dbReference type="CDD" id="cd07718">
    <property type="entry name" value="RNaseZ_ELAC1_ELAC2-C-term-like_MBL-fold"/>
    <property type="match status" value="1"/>
</dbReference>
<organism evidence="14 15">
    <name type="scientific">Erysiphe pulchra</name>
    <dbReference type="NCBI Taxonomy" id="225359"/>
    <lineage>
        <taxon>Eukaryota</taxon>
        <taxon>Fungi</taxon>
        <taxon>Dikarya</taxon>
        <taxon>Ascomycota</taxon>
        <taxon>Pezizomycotina</taxon>
        <taxon>Leotiomycetes</taxon>
        <taxon>Erysiphales</taxon>
        <taxon>Erysiphaceae</taxon>
        <taxon>Erysiphe</taxon>
    </lineage>
</organism>
<dbReference type="OrthoDB" id="527344at2759"/>
<dbReference type="InterPro" id="IPR001279">
    <property type="entry name" value="Metallo-B-lactamas"/>
</dbReference>